<evidence type="ECO:0000313" key="4">
    <source>
        <dbReference type="EMBL" id="CAA7602504.1"/>
    </source>
</evidence>
<evidence type="ECO:0000256" key="2">
    <source>
        <dbReference type="SAM" id="Phobius"/>
    </source>
</evidence>
<dbReference type="Gene3D" id="1.10.260.40">
    <property type="entry name" value="lambda repressor-like DNA-binding domains"/>
    <property type="match status" value="1"/>
</dbReference>
<evidence type="ECO:0000313" key="5">
    <source>
        <dbReference type="EMBL" id="CEJ05959.1"/>
    </source>
</evidence>
<dbReference type="InterPro" id="IPR050400">
    <property type="entry name" value="Bact_Cytoskel_RodZ"/>
</dbReference>
<dbReference type="PANTHER" id="PTHR34475">
    <property type="match status" value="1"/>
</dbReference>
<dbReference type="GO" id="GO:0003677">
    <property type="term" value="F:DNA binding"/>
    <property type="evidence" value="ECO:0007669"/>
    <property type="project" value="InterPro"/>
</dbReference>
<name>A0A8S0WQA8_9FIRM</name>
<gene>
    <name evidence="5" type="ORF">DEACI_0379</name>
    <name evidence="4" type="ORF">DEACI_3179</name>
</gene>
<reference evidence="5" key="1">
    <citation type="submission" date="2014-11" db="EMBL/GenBank/DDBJ databases">
        <authorList>
            <person name="Hornung B.V."/>
        </authorList>
    </citation>
    <scope>NUCLEOTIDE SEQUENCE</scope>
    <source>
        <strain evidence="5">INE</strain>
    </source>
</reference>
<dbReference type="Pfam" id="PF13413">
    <property type="entry name" value="HTH_25"/>
    <property type="match status" value="1"/>
</dbReference>
<dbReference type="Proteomes" id="UP000836597">
    <property type="component" value="Chromosome"/>
</dbReference>
<evidence type="ECO:0000256" key="1">
    <source>
        <dbReference type="SAM" id="MobiDB-lite"/>
    </source>
</evidence>
<dbReference type="RefSeq" id="WP_240985862.1">
    <property type="nucleotide sequence ID" value="NZ_CDGJ01000005.1"/>
</dbReference>
<evidence type="ECO:0000313" key="6">
    <source>
        <dbReference type="Proteomes" id="UP001071230"/>
    </source>
</evidence>
<evidence type="ECO:0000259" key="3">
    <source>
        <dbReference type="PROSITE" id="PS50943"/>
    </source>
</evidence>
<dbReference type="PROSITE" id="PS50943">
    <property type="entry name" value="HTH_CROC1"/>
    <property type="match status" value="1"/>
</dbReference>
<dbReference type="EMBL" id="LR746496">
    <property type="protein sequence ID" value="CAA7602504.1"/>
    <property type="molecule type" value="Genomic_DNA"/>
</dbReference>
<feature type="compositionally biased region" description="Low complexity" evidence="1">
    <location>
        <begin position="175"/>
        <end position="186"/>
    </location>
</feature>
<keyword evidence="6" id="KW-1185">Reference proteome</keyword>
<dbReference type="InterPro" id="IPR010982">
    <property type="entry name" value="Lambda_DNA-bd_dom_sf"/>
</dbReference>
<dbReference type="SMART" id="SM00530">
    <property type="entry name" value="HTH_XRE"/>
    <property type="match status" value="1"/>
</dbReference>
<sequence>MAGEGNILRTARESKGWTLPEAEEATKIRVRYLQALEEENYAILPGAAYSKGFLRTYANHLGLDPEEIIGLYKMSVQPQTPPALEGPLTPLKSRPVWFRPAVAGVMALLAIVAVIGISQLTRTPGPSANSGYTPSSLPSPPQPQKPVKKTNPPTSQAKPSGTAQAGGTAAGGTAPGSASTATSAATTPTSGVTAKLVFTQDVWMEFNVDGQAPVQQYFHAGTTKEITAADKIDLMTVGNAGGLSITVNGKPVPPLGGSGQVVNGIIFDKAHYG</sequence>
<feature type="compositionally biased region" description="Low complexity" evidence="1">
    <location>
        <begin position="149"/>
        <end position="167"/>
    </location>
</feature>
<dbReference type="EMBL" id="CDGJ01000005">
    <property type="protein sequence ID" value="CEJ05959.1"/>
    <property type="molecule type" value="Genomic_DNA"/>
</dbReference>
<keyword evidence="2" id="KW-0472">Membrane</keyword>
<feature type="domain" description="HTH cro/C1-type" evidence="3">
    <location>
        <begin position="8"/>
        <end position="68"/>
    </location>
</feature>
<accession>A0A8S0WQA8</accession>
<proteinExistence type="predicted"/>
<dbReference type="AlphaFoldDB" id="A0A8S0WQA8"/>
<dbReference type="InterPro" id="IPR001387">
    <property type="entry name" value="Cro/C1-type_HTH"/>
</dbReference>
<dbReference type="Proteomes" id="UP001071230">
    <property type="component" value="Unassembled WGS sequence"/>
</dbReference>
<dbReference type="Pfam" id="PF13464">
    <property type="entry name" value="RodZ_C"/>
    <property type="match status" value="1"/>
</dbReference>
<keyword evidence="2" id="KW-1133">Transmembrane helix</keyword>
<reference evidence="4" key="2">
    <citation type="submission" date="2020-01" db="EMBL/GenBank/DDBJ databases">
        <authorList>
            <person name="Hornung B."/>
        </authorList>
    </citation>
    <scope>NUCLEOTIDE SEQUENCE</scope>
    <source>
        <strain evidence="4">PacBioINE</strain>
    </source>
</reference>
<dbReference type="PANTHER" id="PTHR34475:SF1">
    <property type="entry name" value="CYTOSKELETON PROTEIN RODZ"/>
    <property type="match status" value="1"/>
</dbReference>
<feature type="region of interest" description="Disordered" evidence="1">
    <location>
        <begin position="126"/>
        <end position="186"/>
    </location>
</feature>
<dbReference type="CDD" id="cd00093">
    <property type="entry name" value="HTH_XRE"/>
    <property type="match status" value="1"/>
</dbReference>
<dbReference type="KEGG" id="aacx:DEACI_3179"/>
<dbReference type="SUPFAM" id="SSF47413">
    <property type="entry name" value="lambda repressor-like DNA-binding domains"/>
    <property type="match status" value="1"/>
</dbReference>
<feature type="transmembrane region" description="Helical" evidence="2">
    <location>
        <begin position="97"/>
        <end position="117"/>
    </location>
</feature>
<organism evidence="4">
    <name type="scientific">Acididesulfobacillus acetoxydans</name>
    <dbReference type="NCBI Taxonomy" id="1561005"/>
    <lineage>
        <taxon>Bacteria</taxon>
        <taxon>Bacillati</taxon>
        <taxon>Bacillota</taxon>
        <taxon>Clostridia</taxon>
        <taxon>Eubacteriales</taxon>
        <taxon>Peptococcaceae</taxon>
        <taxon>Acididesulfobacillus</taxon>
    </lineage>
</organism>
<protein>
    <submittedName>
        <fullName evidence="5">Cro/C1-type HTH domain profile</fullName>
    </submittedName>
    <submittedName>
        <fullName evidence="4">Cro/C1-type HTH domain protein</fullName>
    </submittedName>
</protein>
<keyword evidence="2" id="KW-0812">Transmembrane</keyword>
<dbReference type="InterPro" id="IPR025194">
    <property type="entry name" value="RodZ-like_C"/>
</dbReference>